<dbReference type="Proteomes" id="UP000694700">
    <property type="component" value="Unplaced"/>
</dbReference>
<evidence type="ECO:0000313" key="3">
    <source>
        <dbReference type="Proteomes" id="UP000694700"/>
    </source>
</evidence>
<evidence type="ECO:0000259" key="1">
    <source>
        <dbReference type="PROSITE" id="PS50878"/>
    </source>
</evidence>
<name>A0A8C1U3Z2_CYPCA</name>
<dbReference type="PANTHER" id="PTHR31635:SF196">
    <property type="entry name" value="REVERSE TRANSCRIPTASE DOMAIN-CONTAINING PROTEIN-RELATED"/>
    <property type="match status" value="1"/>
</dbReference>
<dbReference type="PANTHER" id="PTHR31635">
    <property type="entry name" value="REVERSE TRANSCRIPTASE DOMAIN-CONTAINING PROTEIN-RELATED"/>
    <property type="match status" value="1"/>
</dbReference>
<feature type="domain" description="Reverse transcriptase" evidence="1">
    <location>
        <begin position="1"/>
        <end position="137"/>
    </location>
</feature>
<organism evidence="2 3">
    <name type="scientific">Cyprinus carpio</name>
    <name type="common">Common carp</name>
    <dbReference type="NCBI Taxonomy" id="7962"/>
    <lineage>
        <taxon>Eukaryota</taxon>
        <taxon>Metazoa</taxon>
        <taxon>Chordata</taxon>
        <taxon>Craniata</taxon>
        <taxon>Vertebrata</taxon>
        <taxon>Euteleostomi</taxon>
        <taxon>Actinopterygii</taxon>
        <taxon>Neopterygii</taxon>
        <taxon>Teleostei</taxon>
        <taxon>Ostariophysi</taxon>
        <taxon>Cypriniformes</taxon>
        <taxon>Cyprinidae</taxon>
        <taxon>Cyprininae</taxon>
        <taxon>Cyprinus</taxon>
    </lineage>
</organism>
<dbReference type="Ensembl" id="ENSCCRT00015031877.1">
    <property type="protein sequence ID" value="ENSCCRP00015030806.1"/>
    <property type="gene ID" value="ENSCCRG00015012928.1"/>
</dbReference>
<evidence type="ECO:0000313" key="2">
    <source>
        <dbReference type="Ensembl" id="ENSCCRP00015030806.1"/>
    </source>
</evidence>
<dbReference type="Pfam" id="PF00078">
    <property type="entry name" value="RVT_1"/>
    <property type="match status" value="1"/>
</dbReference>
<dbReference type="InterPro" id="IPR000477">
    <property type="entry name" value="RT_dom"/>
</dbReference>
<accession>A0A8C1U3Z2</accession>
<dbReference type="PROSITE" id="PS50878">
    <property type="entry name" value="RT_POL"/>
    <property type="match status" value="1"/>
</dbReference>
<protein>
    <recommendedName>
        <fullName evidence="1">Reverse transcriptase domain-containing protein</fullName>
    </recommendedName>
</protein>
<proteinExistence type="predicted"/>
<sequence>MKMIYRDMNSSVSLPFGTTQRFQIGRGIRQGCPLSSLLFLLAVDMLSTLVSHDLSVKKLNVFGKTLAISQLADDTALFLQNKDQIPLDISLINSFCKASGLQLNLNKCERLALHPIQDLSLYNIPVKVTVKYLGISISKDLKISMKEHFENKIQKASGILNSWLQRDVSIFGRILLSKGEYLSRLIYPALSLAPSSGIIKISNQKMYDFIWRHKTLYIRKSDIIKGYEEGGLNKIEFESMNTLLKLKCHQMFLGNTESFWYAVPSALFGEVGGIRFLLKCDFDLPKLPVKLLAFHQQSYYAGNWHTHTILHPIIILYGITNIFYTETNPCFMKIG</sequence>
<reference evidence="2" key="1">
    <citation type="submission" date="2025-08" db="UniProtKB">
        <authorList>
            <consortium name="Ensembl"/>
        </authorList>
    </citation>
    <scope>IDENTIFICATION</scope>
</reference>
<dbReference type="InterPro" id="IPR043502">
    <property type="entry name" value="DNA/RNA_pol_sf"/>
</dbReference>
<dbReference type="SUPFAM" id="SSF56672">
    <property type="entry name" value="DNA/RNA polymerases"/>
    <property type="match status" value="1"/>
</dbReference>
<dbReference type="AlphaFoldDB" id="A0A8C1U3Z2"/>